<dbReference type="InterPro" id="IPR050566">
    <property type="entry name" value="Deoxyribonucleoside_kinase"/>
</dbReference>
<name>A0ABN4LN23_9ALTE</name>
<evidence type="ECO:0000259" key="1">
    <source>
        <dbReference type="Pfam" id="PF01712"/>
    </source>
</evidence>
<evidence type="ECO:0000313" key="3">
    <source>
        <dbReference type="Proteomes" id="UP000056750"/>
    </source>
</evidence>
<dbReference type="InterPro" id="IPR002624">
    <property type="entry name" value="DCK/DGK"/>
</dbReference>
<organism evidence="2 3">
    <name type="scientific">Alteromonas stellipolaris</name>
    <dbReference type="NCBI Taxonomy" id="233316"/>
    <lineage>
        <taxon>Bacteria</taxon>
        <taxon>Pseudomonadati</taxon>
        <taxon>Pseudomonadota</taxon>
        <taxon>Gammaproteobacteria</taxon>
        <taxon>Alteromonadales</taxon>
        <taxon>Alteromonadaceae</taxon>
        <taxon>Alteromonas/Salinimonas group</taxon>
        <taxon>Alteromonas</taxon>
    </lineage>
</organism>
<evidence type="ECO:0000313" key="2">
    <source>
        <dbReference type="EMBL" id="AMJ75468.1"/>
    </source>
</evidence>
<dbReference type="RefSeq" id="WP_057789810.1">
    <property type="nucleotide sequence ID" value="NZ_CAXIBE010000124.1"/>
</dbReference>
<dbReference type="SUPFAM" id="SSF52540">
    <property type="entry name" value="P-loop containing nucleoside triphosphate hydrolases"/>
    <property type="match status" value="1"/>
</dbReference>
<dbReference type="InterPro" id="IPR031314">
    <property type="entry name" value="DNK_dom"/>
</dbReference>
<dbReference type="EMBL" id="CP013926">
    <property type="protein sequence ID" value="AMJ75468.1"/>
    <property type="molecule type" value="Genomic_DNA"/>
</dbReference>
<gene>
    <name evidence="2" type="ORF">AVL57_16755</name>
</gene>
<dbReference type="PANTHER" id="PTHR10513:SF35">
    <property type="entry name" value="DEOXYADENOSINE KINASE"/>
    <property type="match status" value="1"/>
</dbReference>
<keyword evidence="3" id="KW-1185">Reference proteome</keyword>
<sequence length="220" mass="25611">MENKTRICISGMIAVGKSTLARALAKDFDMELISEAKLGISYLERLFDDPARWSYEAQAAFLIGKANAIRKIEKKHKSYVLDRSICEDASIFFEYFKEVYQLDDLTCLNYQYLYDLIDDCTPKEDISIICTIDYESVVNRIISRDKFNAYVEGYVNSVYDRYTKFIEEKRGNQNTYICDSNIFDWTDDKVCKLIIDDVQRLIDRDASNSDINLNVLRAHI</sequence>
<feature type="domain" description="Deoxynucleoside kinase" evidence="1">
    <location>
        <begin position="7"/>
        <end position="203"/>
    </location>
</feature>
<dbReference type="Gene3D" id="3.40.50.300">
    <property type="entry name" value="P-loop containing nucleotide triphosphate hydrolases"/>
    <property type="match status" value="1"/>
</dbReference>
<dbReference type="PANTHER" id="PTHR10513">
    <property type="entry name" value="DEOXYNUCLEOSIDE KINASE"/>
    <property type="match status" value="1"/>
</dbReference>
<protein>
    <recommendedName>
        <fullName evidence="1">Deoxynucleoside kinase domain-containing protein</fullName>
    </recommendedName>
</protein>
<dbReference type="Pfam" id="PF01712">
    <property type="entry name" value="dNK"/>
    <property type="match status" value="1"/>
</dbReference>
<accession>A0ABN4LN23</accession>
<dbReference type="PIRSF" id="PIRSF000705">
    <property type="entry name" value="DNK"/>
    <property type="match status" value="1"/>
</dbReference>
<reference evidence="2 3" key="1">
    <citation type="submission" date="2015-12" db="EMBL/GenBank/DDBJ databases">
        <title>Intraspecies pangenome expansion in the marine bacterium Alteromonas.</title>
        <authorList>
            <person name="Lopez-Perez M."/>
            <person name="Rodriguez-Valera F."/>
        </authorList>
    </citation>
    <scope>NUCLEOTIDE SEQUENCE [LARGE SCALE GENOMIC DNA]</scope>
    <source>
        <strain evidence="2 3">LMG 21861</strain>
    </source>
</reference>
<dbReference type="Proteomes" id="UP000056750">
    <property type="component" value="Chromosome"/>
</dbReference>
<dbReference type="InterPro" id="IPR027417">
    <property type="entry name" value="P-loop_NTPase"/>
</dbReference>
<proteinExistence type="predicted"/>